<sequence>MAPDNSNKQVNNADTKCTRHTDCSSQKKGYCDGNTLTCKPCQMNCIVCDSTASCNSCEPATHVTTITGECTVICNDLKYGYFCKEGVATDCKAGATSPCKCGNSGNCGTCTGDVVPTCATCLKGMKMDDAGRCMDCAEGYRKFVGRCWPIVPEPDIPVAPVDPEVPVVPIVPVVPVDPEAPASNKLGGGVVTGIVIGVILVVGAVAGGLAYYFIKRGKK</sequence>
<reference evidence="3" key="2">
    <citation type="submission" date="2020-12" db="EMBL/GenBank/DDBJ databases">
        <title>New Spironucleus salmonicida genome in near-complete chromosomes.</title>
        <authorList>
            <person name="Xu F."/>
            <person name="Kurt Z."/>
            <person name="Jimenez-Gonzalez A."/>
            <person name="Astvaldsson A."/>
            <person name="Andersson J.O."/>
            <person name="Svard S.G."/>
        </authorList>
    </citation>
    <scope>NUCLEOTIDE SEQUENCE</scope>
    <source>
        <strain evidence="3">ATCC 50377</strain>
    </source>
</reference>
<evidence type="ECO:0000313" key="2">
    <source>
        <dbReference type="EMBL" id="EST49613.1"/>
    </source>
</evidence>
<dbReference type="VEuPathDB" id="GiardiaDB:SS50377_21326"/>
<organism evidence="2">
    <name type="scientific">Spironucleus salmonicida</name>
    <dbReference type="NCBI Taxonomy" id="348837"/>
    <lineage>
        <taxon>Eukaryota</taxon>
        <taxon>Metamonada</taxon>
        <taxon>Diplomonadida</taxon>
        <taxon>Hexamitidae</taxon>
        <taxon>Hexamitinae</taxon>
        <taxon>Spironucleus</taxon>
    </lineage>
</organism>
<keyword evidence="4" id="KW-1185">Reference proteome</keyword>
<evidence type="ECO:0000313" key="3">
    <source>
        <dbReference type="EMBL" id="KAH0575802.1"/>
    </source>
</evidence>
<proteinExistence type="predicted"/>
<dbReference type="Proteomes" id="UP000018208">
    <property type="component" value="Unassembled WGS sequence"/>
</dbReference>
<gene>
    <name evidence="2" type="ORF">SS50377_10032</name>
    <name evidence="3" type="ORF">SS50377_21326</name>
</gene>
<dbReference type="AlphaFoldDB" id="V6LZA5"/>
<keyword evidence="1" id="KW-0472">Membrane</keyword>
<evidence type="ECO:0000313" key="4">
    <source>
        <dbReference type="Proteomes" id="UP000018208"/>
    </source>
</evidence>
<keyword evidence="1" id="KW-0812">Transmembrane</keyword>
<reference evidence="2 3" key="1">
    <citation type="journal article" date="2014" name="PLoS Genet.">
        <title>The Genome of Spironucleus salmonicida Highlights a Fish Pathogen Adapted to Fluctuating Environments.</title>
        <authorList>
            <person name="Xu F."/>
            <person name="Jerlstrom-Hultqvist J."/>
            <person name="Einarsson E."/>
            <person name="Astvaldsson A."/>
            <person name="Svard S.G."/>
            <person name="Andersson J.O."/>
        </authorList>
    </citation>
    <scope>NUCLEOTIDE SEQUENCE</scope>
    <source>
        <strain evidence="3">ATCC 50377</strain>
    </source>
</reference>
<accession>V6LZA5</accession>
<dbReference type="OrthoDB" id="430044at2759"/>
<feature type="transmembrane region" description="Helical" evidence="1">
    <location>
        <begin position="190"/>
        <end position="214"/>
    </location>
</feature>
<protein>
    <submittedName>
        <fullName evidence="2">Cysteine-rich membrane protein 1</fullName>
    </submittedName>
</protein>
<dbReference type="EMBL" id="AUWU02000002">
    <property type="protein sequence ID" value="KAH0575802.1"/>
    <property type="molecule type" value="Genomic_DNA"/>
</dbReference>
<dbReference type="SUPFAM" id="SSF57184">
    <property type="entry name" value="Growth factor receptor domain"/>
    <property type="match status" value="1"/>
</dbReference>
<name>V6LZA5_9EUKA</name>
<dbReference type="InterPro" id="IPR009030">
    <property type="entry name" value="Growth_fac_rcpt_cys_sf"/>
</dbReference>
<keyword evidence="1" id="KW-1133">Transmembrane helix</keyword>
<evidence type="ECO:0000256" key="1">
    <source>
        <dbReference type="SAM" id="Phobius"/>
    </source>
</evidence>
<dbReference type="EMBL" id="KI545943">
    <property type="protein sequence ID" value="EST49613.1"/>
    <property type="molecule type" value="Genomic_DNA"/>
</dbReference>